<evidence type="ECO:0000256" key="4">
    <source>
        <dbReference type="ARBA" id="ARBA00004279"/>
    </source>
</evidence>
<evidence type="ECO:0000256" key="15">
    <source>
        <dbReference type="ARBA" id="ARBA00022753"/>
    </source>
</evidence>
<reference evidence="43" key="2">
    <citation type="submission" date="2020-11" db="EMBL/GenBank/DDBJ databases">
        <authorList>
            <person name="McCartney M.A."/>
            <person name="Auch B."/>
            <person name="Kono T."/>
            <person name="Mallez S."/>
            <person name="Becker A."/>
            <person name="Gohl D.M."/>
            <person name="Silverstein K.A.T."/>
            <person name="Koren S."/>
            <person name="Bechman K.B."/>
            <person name="Herman A."/>
            <person name="Abrahante J.E."/>
            <person name="Garbe J."/>
        </authorList>
    </citation>
    <scope>NUCLEOTIDE SEQUENCE</scope>
    <source>
        <strain evidence="43">Duluth1</strain>
        <tissue evidence="43">Whole animal</tissue>
    </source>
</reference>
<evidence type="ECO:0000256" key="18">
    <source>
        <dbReference type="ARBA" id="ARBA00022958"/>
    </source>
</evidence>
<evidence type="ECO:0000256" key="31">
    <source>
        <dbReference type="ARBA" id="ARBA00036239"/>
    </source>
</evidence>
<keyword evidence="17" id="KW-0832">Ubl conjugation</keyword>
<organism evidence="43 44">
    <name type="scientific">Dreissena polymorpha</name>
    <name type="common">Zebra mussel</name>
    <name type="synonym">Mytilus polymorpha</name>
    <dbReference type="NCBI Taxonomy" id="45954"/>
    <lineage>
        <taxon>Eukaryota</taxon>
        <taxon>Metazoa</taxon>
        <taxon>Spiralia</taxon>
        <taxon>Lophotrochozoa</taxon>
        <taxon>Mollusca</taxon>
        <taxon>Bivalvia</taxon>
        <taxon>Autobranchia</taxon>
        <taxon>Heteroconchia</taxon>
        <taxon>Euheterodonta</taxon>
        <taxon>Imparidentia</taxon>
        <taxon>Neoheterodontei</taxon>
        <taxon>Myida</taxon>
        <taxon>Dreissenoidea</taxon>
        <taxon>Dreissenidae</taxon>
        <taxon>Dreissena</taxon>
    </lineage>
</organism>
<evidence type="ECO:0000256" key="22">
    <source>
        <dbReference type="ARBA" id="ARBA00023136"/>
    </source>
</evidence>
<dbReference type="GO" id="GO:0022841">
    <property type="term" value="F:potassium ion leak channel activity"/>
    <property type="evidence" value="ECO:0007669"/>
    <property type="project" value="TreeGrafter"/>
</dbReference>
<evidence type="ECO:0000256" key="23">
    <source>
        <dbReference type="ARBA" id="ARBA00023157"/>
    </source>
</evidence>
<dbReference type="PANTHER" id="PTHR11003">
    <property type="entry name" value="POTASSIUM CHANNEL, SUBFAMILY K"/>
    <property type="match status" value="1"/>
</dbReference>
<evidence type="ECO:0000256" key="7">
    <source>
        <dbReference type="ARBA" id="ARBA00004651"/>
    </source>
</evidence>
<evidence type="ECO:0000256" key="8">
    <source>
        <dbReference type="ARBA" id="ARBA00006666"/>
    </source>
</evidence>
<evidence type="ECO:0000256" key="12">
    <source>
        <dbReference type="ARBA" id="ARBA00022499"/>
    </source>
</evidence>
<dbReference type="GO" id="GO:0015271">
    <property type="term" value="F:outward rectifier potassium channel activity"/>
    <property type="evidence" value="ECO:0007669"/>
    <property type="project" value="TreeGrafter"/>
</dbReference>
<feature type="transmembrane region" description="Helical" evidence="41">
    <location>
        <begin position="234"/>
        <end position="258"/>
    </location>
</feature>
<evidence type="ECO:0000313" key="43">
    <source>
        <dbReference type="EMBL" id="KAH3852175.1"/>
    </source>
</evidence>
<keyword evidence="16 37" id="KW-0631">Potassium channel</keyword>
<evidence type="ECO:0000256" key="30">
    <source>
        <dbReference type="ARBA" id="ARBA00034430"/>
    </source>
</evidence>
<dbReference type="GO" id="GO:0097060">
    <property type="term" value="C:synaptic membrane"/>
    <property type="evidence" value="ECO:0007669"/>
    <property type="project" value="UniProtKB-SubCell"/>
</dbReference>
<feature type="transmembrane region" description="Helical" evidence="41">
    <location>
        <begin position="91"/>
        <end position="110"/>
    </location>
</feature>
<keyword evidence="23" id="KW-1015">Disulfide bond</keyword>
<evidence type="ECO:0000256" key="34">
    <source>
        <dbReference type="ARBA" id="ARBA00044657"/>
    </source>
</evidence>
<dbReference type="GO" id="GO:0043204">
    <property type="term" value="C:perikaryon"/>
    <property type="evidence" value="ECO:0007669"/>
    <property type="project" value="UniProtKB-SubCell"/>
</dbReference>
<comment type="catalytic activity">
    <reaction evidence="32">
        <text>L-glutamate(out) = L-glutamate(in)</text>
        <dbReference type="Rhea" id="RHEA:66336"/>
        <dbReference type="ChEBI" id="CHEBI:29985"/>
    </reaction>
</comment>
<evidence type="ECO:0000256" key="9">
    <source>
        <dbReference type="ARBA" id="ARBA00016212"/>
    </source>
</evidence>
<comment type="catalytic activity">
    <reaction evidence="1">
        <text>NH4(+)(in) = NH4(+)(out)</text>
        <dbReference type="Rhea" id="RHEA:28747"/>
        <dbReference type="ChEBI" id="CHEBI:28938"/>
    </reaction>
</comment>
<dbReference type="Proteomes" id="UP000828390">
    <property type="component" value="Unassembled WGS sequence"/>
</dbReference>
<keyword evidence="19 41" id="KW-1133">Transmembrane helix</keyword>
<evidence type="ECO:0000256" key="17">
    <source>
        <dbReference type="ARBA" id="ARBA00022843"/>
    </source>
</evidence>
<keyword evidence="27" id="KW-0968">Cytoplasmic vesicle</keyword>
<evidence type="ECO:0000256" key="38">
    <source>
        <dbReference type="PIRSR" id="PIRSR038061-1"/>
    </source>
</evidence>
<keyword evidence="11" id="KW-1003">Cell membrane</keyword>
<protein>
    <recommendedName>
        <fullName evidence="9">Potassium channel subfamily K member 1</fullName>
    </recommendedName>
</protein>
<comment type="catalytic activity">
    <reaction evidence="33">
        <text>Li(+)(in) = Li(+)(out)</text>
        <dbReference type="Rhea" id="RHEA:78551"/>
        <dbReference type="ChEBI" id="CHEBI:49713"/>
    </reaction>
</comment>
<comment type="catalytic activity">
    <reaction evidence="30">
        <text>K(+)(in) = K(+)(out)</text>
        <dbReference type="Rhea" id="RHEA:29463"/>
        <dbReference type="ChEBI" id="CHEBI:29103"/>
    </reaction>
</comment>
<comment type="catalytic activity">
    <reaction evidence="31">
        <text>Na(+)(in) = Na(+)(out)</text>
        <dbReference type="Rhea" id="RHEA:34963"/>
        <dbReference type="ChEBI" id="CHEBI:29101"/>
    </reaction>
</comment>
<feature type="transmembrane region" description="Helical" evidence="41">
    <location>
        <begin position="171"/>
        <end position="193"/>
    </location>
</feature>
<accession>A0A9D4L657</accession>
<evidence type="ECO:0000256" key="16">
    <source>
        <dbReference type="ARBA" id="ARBA00022826"/>
    </source>
</evidence>
<evidence type="ECO:0000256" key="40">
    <source>
        <dbReference type="SAM" id="MobiDB-lite"/>
    </source>
</evidence>
<name>A0A9D4L657_DREPO</name>
<keyword evidence="20" id="KW-0770">Synapse</keyword>
<evidence type="ECO:0000256" key="10">
    <source>
        <dbReference type="ARBA" id="ARBA00022448"/>
    </source>
</evidence>
<evidence type="ECO:0000256" key="1">
    <source>
        <dbReference type="ARBA" id="ARBA00000309"/>
    </source>
</evidence>
<evidence type="ECO:0000256" key="13">
    <source>
        <dbReference type="ARBA" id="ARBA00022538"/>
    </source>
</evidence>
<keyword evidence="10 37" id="KW-0813">Transport</keyword>
<evidence type="ECO:0000313" key="44">
    <source>
        <dbReference type="Proteomes" id="UP000828390"/>
    </source>
</evidence>
<feature type="glycosylation site" description="N-linked (GlcNAc...) asparagine" evidence="38">
    <location>
        <position position="83"/>
    </location>
</feature>
<reference evidence="43" key="1">
    <citation type="journal article" date="2019" name="bioRxiv">
        <title>The Genome of the Zebra Mussel, Dreissena polymorpha: A Resource for Invasive Species Research.</title>
        <authorList>
            <person name="McCartney M.A."/>
            <person name="Auch B."/>
            <person name="Kono T."/>
            <person name="Mallez S."/>
            <person name="Zhang Y."/>
            <person name="Obille A."/>
            <person name="Becker A."/>
            <person name="Abrahante J.E."/>
            <person name="Garbe J."/>
            <person name="Badalamenti J.P."/>
            <person name="Herman A."/>
            <person name="Mangelson H."/>
            <person name="Liachko I."/>
            <person name="Sullivan S."/>
            <person name="Sone E.D."/>
            <person name="Koren S."/>
            <person name="Silverstein K.A.T."/>
            <person name="Beckman K.B."/>
            <person name="Gohl D.M."/>
        </authorList>
    </citation>
    <scope>NUCLEOTIDE SEQUENCE</scope>
    <source>
        <strain evidence="43">Duluth1</strain>
        <tissue evidence="43">Whole animal</tissue>
    </source>
</reference>
<comment type="similarity">
    <text evidence="8 39">Belongs to the two pore domain potassium channel (TC 1.A.1.8) family.</text>
</comment>
<evidence type="ECO:0000259" key="42">
    <source>
        <dbReference type="Pfam" id="PF07885"/>
    </source>
</evidence>
<dbReference type="PRINTS" id="PR01096">
    <property type="entry name" value="TWIK1CHANNEL"/>
</dbReference>
<dbReference type="OrthoDB" id="297496at2759"/>
<keyword evidence="26 39" id="KW-0407">Ion channel</keyword>
<evidence type="ECO:0000256" key="3">
    <source>
        <dbReference type="ARBA" id="ARBA00004221"/>
    </source>
</evidence>
<dbReference type="Gene3D" id="1.10.287.70">
    <property type="match status" value="1"/>
</dbReference>
<keyword evidence="25" id="KW-0966">Cell projection</keyword>
<dbReference type="GO" id="GO:0030425">
    <property type="term" value="C:dendrite"/>
    <property type="evidence" value="ECO:0007669"/>
    <property type="project" value="UniProtKB-SubCell"/>
</dbReference>
<evidence type="ECO:0000256" key="28">
    <source>
        <dbReference type="ARBA" id="ARBA00024167"/>
    </source>
</evidence>
<evidence type="ECO:0000256" key="25">
    <source>
        <dbReference type="ARBA" id="ARBA00023273"/>
    </source>
</evidence>
<keyword evidence="24" id="KW-0325">Glycoprotein</keyword>
<dbReference type="EMBL" id="JAIWYP010000003">
    <property type="protein sequence ID" value="KAH3852175.1"/>
    <property type="molecule type" value="Genomic_DNA"/>
</dbReference>
<evidence type="ECO:0000256" key="26">
    <source>
        <dbReference type="ARBA" id="ARBA00023303"/>
    </source>
</evidence>
<evidence type="ECO:0000256" key="11">
    <source>
        <dbReference type="ARBA" id="ARBA00022475"/>
    </source>
</evidence>
<comment type="subcellular location">
    <subcellularLocation>
        <location evidence="3">Apical cell membrane</location>
    </subcellularLocation>
    <subcellularLocation>
        <location evidence="7">Cell membrane</location>
        <topology evidence="7">Multi-pass membrane protein</topology>
    </subcellularLocation>
    <subcellularLocation>
        <location evidence="4">Cell projection</location>
        <location evidence="4">Dendrite</location>
    </subcellularLocation>
    <subcellularLocation>
        <location evidence="6">Cytoplasmic vesicle</location>
    </subcellularLocation>
    <subcellularLocation>
        <location evidence="5">Perikaryon</location>
    </subcellularLocation>
    <subcellularLocation>
        <location evidence="2">Recycling endosome</location>
    </subcellularLocation>
    <subcellularLocation>
        <location evidence="29">Synaptic cell membrane</location>
    </subcellularLocation>
</comment>
<sequence>MPFRRSNVRLLIFAGVYIVYMVIGASIFSAIEGPQERDMVKDLKDQRNQFFLDHQKCMTDAELEAFIVKIVQATNHGISAVRNVSSSNPNWSFGQSIFFASTVITTIGYGRVTPLSEVGKGFCILFTLIGIPMTLVLFSALVERLMIPIGWFQQWLISKLGHLYKLFHIKLFHVAIVAIVLVVFFMLIPSAIYSSLETKWNYLDSLYYCFISLTTVGLGDFIPGDNPDQALRPLYKVATTCYLLLGLIAMMVFLTTVYEIPELNLGFFLFLKSDNDDPERMRLTKAPCDLDSSQNYVRQIDDDGYGTRSRGAGADANYDGVPSFPRPLATKTEPADFH</sequence>
<dbReference type="PRINTS" id="PR01586">
    <property type="entry name" value="TWIKCHANNEL"/>
</dbReference>
<feature type="domain" description="Potassium channel" evidence="42">
    <location>
        <begin position="86"/>
        <end position="145"/>
    </location>
</feature>
<dbReference type="GO" id="GO:0055037">
    <property type="term" value="C:recycling endosome"/>
    <property type="evidence" value="ECO:0007669"/>
    <property type="project" value="UniProtKB-SubCell"/>
</dbReference>
<keyword evidence="15" id="KW-0967">Endosome</keyword>
<dbReference type="Pfam" id="PF07885">
    <property type="entry name" value="Ion_trans_2"/>
    <property type="match status" value="2"/>
</dbReference>
<evidence type="ECO:0000256" key="24">
    <source>
        <dbReference type="ARBA" id="ARBA00023180"/>
    </source>
</evidence>
<evidence type="ECO:0000256" key="19">
    <source>
        <dbReference type="ARBA" id="ARBA00022989"/>
    </source>
</evidence>
<feature type="domain" description="Potassium channel" evidence="42">
    <location>
        <begin position="182"/>
        <end position="258"/>
    </location>
</feature>
<keyword evidence="13 37" id="KW-0633">Potassium transport</keyword>
<dbReference type="InterPro" id="IPR001779">
    <property type="entry name" value="2pore_dom_K_chnl_TWIK1"/>
</dbReference>
<comment type="subunit">
    <text evidence="36">Homodimer; disulfide-linked. Heterodimer with KCNK2; disulfide-linked. In astrocytes, forms mostly heterodimeric potassium channels with KCNK2, with only a minor proportion of functional channels containing homodimeric KCNK1. Interacts with KCNK3 and KCNK9, forming functional heterodimeric channels. Interacts with GNG4. Identified in a complex with PSD and ARF6; interacts only with PSD that is bound to ARF6. Interacts with UBE2I.</text>
</comment>
<comment type="caution">
    <text evidence="43">The sequence shown here is derived from an EMBL/GenBank/DDBJ whole genome shotgun (WGS) entry which is preliminary data.</text>
</comment>
<dbReference type="InterPro" id="IPR005408">
    <property type="entry name" value="2pore_dom_K_chnl_TWIK"/>
</dbReference>
<evidence type="ECO:0000256" key="20">
    <source>
        <dbReference type="ARBA" id="ARBA00023018"/>
    </source>
</evidence>
<dbReference type="SUPFAM" id="SSF81324">
    <property type="entry name" value="Voltage-gated potassium channels"/>
    <property type="match status" value="2"/>
</dbReference>
<evidence type="ECO:0000256" key="36">
    <source>
        <dbReference type="ARBA" id="ARBA00046361"/>
    </source>
</evidence>
<dbReference type="InterPro" id="IPR013099">
    <property type="entry name" value="K_chnl_dom"/>
</dbReference>
<evidence type="ECO:0000256" key="41">
    <source>
        <dbReference type="SAM" id="Phobius"/>
    </source>
</evidence>
<evidence type="ECO:0000256" key="35">
    <source>
        <dbReference type="ARBA" id="ARBA00044691"/>
    </source>
</evidence>
<comment type="catalytic activity">
    <reaction evidence="28">
        <text>chloride(in) = chloride(out)</text>
        <dbReference type="Rhea" id="RHEA:29823"/>
        <dbReference type="ChEBI" id="CHEBI:17996"/>
    </reaction>
</comment>
<evidence type="ECO:0000256" key="32">
    <source>
        <dbReference type="ARBA" id="ARBA00036683"/>
    </source>
</evidence>
<evidence type="ECO:0000256" key="5">
    <source>
        <dbReference type="ARBA" id="ARBA00004484"/>
    </source>
</evidence>
<dbReference type="InterPro" id="IPR003092">
    <property type="entry name" value="2pore_dom_K_chnl_TASK"/>
</dbReference>
<evidence type="ECO:0000256" key="37">
    <source>
        <dbReference type="PIRNR" id="PIRNR038061"/>
    </source>
</evidence>
<feature type="transmembrane region" description="Helical" evidence="41">
    <location>
        <begin position="122"/>
        <end position="142"/>
    </location>
</feature>
<dbReference type="PANTHER" id="PTHR11003:SF249">
    <property type="entry name" value="TWO PORE POTASSIUM CHANNEL PROTEIN SUP-9"/>
    <property type="match status" value="1"/>
</dbReference>
<dbReference type="InterPro" id="IPR003280">
    <property type="entry name" value="2pore_dom_K_chnl"/>
</dbReference>
<proteinExistence type="inferred from homology"/>
<dbReference type="GO" id="GO:0030322">
    <property type="term" value="P:stabilization of membrane potential"/>
    <property type="evidence" value="ECO:0007669"/>
    <property type="project" value="TreeGrafter"/>
</dbReference>
<evidence type="ECO:0000256" key="27">
    <source>
        <dbReference type="ARBA" id="ARBA00023329"/>
    </source>
</evidence>
<gene>
    <name evidence="43" type="ORF">DPMN_094674</name>
</gene>
<evidence type="ECO:0000256" key="21">
    <source>
        <dbReference type="ARBA" id="ARBA00023065"/>
    </source>
</evidence>
<keyword evidence="18 37" id="KW-0630">Potassium</keyword>
<keyword evidence="44" id="KW-1185">Reference proteome</keyword>
<evidence type="ECO:0000256" key="14">
    <source>
        <dbReference type="ARBA" id="ARBA00022692"/>
    </source>
</evidence>
<evidence type="ECO:0000256" key="39">
    <source>
        <dbReference type="RuleBase" id="RU003857"/>
    </source>
</evidence>
<keyword evidence="14 39" id="KW-0812">Transmembrane</keyword>
<dbReference type="PIRSF" id="PIRSF038061">
    <property type="entry name" value="K_channel_subfamily_K_type"/>
    <property type="match status" value="1"/>
</dbReference>
<comment type="catalytic activity">
    <reaction evidence="35">
        <text>Cs(+)(in) = Cs(+)(out)</text>
        <dbReference type="Rhea" id="RHEA:78555"/>
        <dbReference type="ChEBI" id="CHEBI:49547"/>
    </reaction>
</comment>
<dbReference type="AlphaFoldDB" id="A0A9D4L657"/>
<dbReference type="GO" id="GO:0016324">
    <property type="term" value="C:apical plasma membrane"/>
    <property type="evidence" value="ECO:0007669"/>
    <property type="project" value="UniProtKB-SubCell"/>
</dbReference>
<evidence type="ECO:0000256" key="2">
    <source>
        <dbReference type="ARBA" id="ARBA00004172"/>
    </source>
</evidence>
<comment type="catalytic activity">
    <reaction evidence="34">
        <text>Rb(+)(in) = Rb(+)(out)</text>
        <dbReference type="Rhea" id="RHEA:78547"/>
        <dbReference type="ChEBI" id="CHEBI:49847"/>
    </reaction>
</comment>
<keyword evidence="22 37" id="KW-0472">Membrane</keyword>
<feature type="transmembrane region" description="Helical" evidence="41">
    <location>
        <begin position="12"/>
        <end position="31"/>
    </location>
</feature>
<evidence type="ECO:0000256" key="29">
    <source>
        <dbReference type="ARBA" id="ARBA00034109"/>
    </source>
</evidence>
<keyword evidence="21 37" id="KW-0406">Ion transport</keyword>
<dbReference type="PRINTS" id="PR01333">
    <property type="entry name" value="2POREKCHANEL"/>
</dbReference>
<keyword evidence="12" id="KW-1017">Isopeptide bond</keyword>
<evidence type="ECO:0000256" key="6">
    <source>
        <dbReference type="ARBA" id="ARBA00004541"/>
    </source>
</evidence>
<feature type="region of interest" description="Disordered" evidence="40">
    <location>
        <begin position="302"/>
        <end position="338"/>
    </location>
</feature>
<evidence type="ECO:0000256" key="33">
    <source>
        <dbReference type="ARBA" id="ARBA00044635"/>
    </source>
</evidence>
<feature type="transmembrane region" description="Helical" evidence="41">
    <location>
        <begin position="205"/>
        <end position="222"/>
    </location>
</feature>